<comment type="catalytic activity">
    <reaction evidence="8">
        <text>13-octadecanoyloxy-octadecanoate + H2O = 13-hydroxy-octadecanoate + octadecanoate + H(+)</text>
        <dbReference type="Rhea" id="RHEA:52084"/>
        <dbReference type="ChEBI" id="CHEBI:15377"/>
        <dbReference type="ChEBI" id="CHEBI:15378"/>
        <dbReference type="ChEBI" id="CHEBI:25629"/>
        <dbReference type="ChEBI" id="CHEBI:136304"/>
        <dbReference type="ChEBI" id="CHEBI:136335"/>
    </reaction>
    <physiologicalReaction direction="left-to-right" evidence="8">
        <dbReference type="Rhea" id="RHEA:52085"/>
    </physiologicalReaction>
</comment>
<name>A0A3B1IV99_ASTMX</name>
<keyword evidence="4 17" id="KW-0812">Transmembrane</keyword>
<evidence type="ECO:0000256" key="15">
    <source>
        <dbReference type="ARBA" id="ARBA00049322"/>
    </source>
</evidence>
<organism evidence="18 19">
    <name type="scientific">Astyanax mexicanus</name>
    <name type="common">Blind cave fish</name>
    <name type="synonym">Astyanax fasciatus mexicanus</name>
    <dbReference type="NCBI Taxonomy" id="7994"/>
    <lineage>
        <taxon>Eukaryota</taxon>
        <taxon>Metazoa</taxon>
        <taxon>Chordata</taxon>
        <taxon>Craniata</taxon>
        <taxon>Vertebrata</taxon>
        <taxon>Euteleostomi</taxon>
        <taxon>Actinopterygii</taxon>
        <taxon>Neopterygii</taxon>
        <taxon>Teleostei</taxon>
        <taxon>Ostariophysi</taxon>
        <taxon>Characiformes</taxon>
        <taxon>Characoidei</taxon>
        <taxon>Acestrorhamphidae</taxon>
        <taxon>Acestrorhamphinae</taxon>
        <taxon>Astyanax</taxon>
    </lineage>
</organism>
<evidence type="ECO:0000313" key="18">
    <source>
        <dbReference type="Ensembl" id="ENSAMXP00000033009.1"/>
    </source>
</evidence>
<reference evidence="18" key="4">
    <citation type="submission" date="2025-09" db="UniProtKB">
        <authorList>
            <consortium name="Ensembl"/>
        </authorList>
    </citation>
    <scope>IDENTIFICATION</scope>
</reference>
<dbReference type="GeneTree" id="ENSGT00940000158284"/>
<reference evidence="19" key="2">
    <citation type="journal article" date="2014" name="Nat. Commun.">
        <title>The cavefish genome reveals candidate genes for eye loss.</title>
        <authorList>
            <person name="McGaugh S.E."/>
            <person name="Gross J.B."/>
            <person name="Aken B."/>
            <person name="Blin M."/>
            <person name="Borowsky R."/>
            <person name="Chalopin D."/>
            <person name="Hinaux H."/>
            <person name="Jeffery W.R."/>
            <person name="Keene A."/>
            <person name="Ma L."/>
            <person name="Minx P."/>
            <person name="Murphy D."/>
            <person name="O'Quin K.E."/>
            <person name="Retaux S."/>
            <person name="Rohner N."/>
            <person name="Searle S.M."/>
            <person name="Stahl B.A."/>
            <person name="Tabin C."/>
            <person name="Volff J.N."/>
            <person name="Yoshizawa M."/>
            <person name="Warren W.C."/>
        </authorList>
    </citation>
    <scope>NUCLEOTIDE SEQUENCE [LARGE SCALE GENOMIC DNA]</scope>
    <source>
        <strain evidence="19">female</strain>
    </source>
</reference>
<comment type="catalytic activity">
    <reaction evidence="9">
        <text>9-hexadecanoyloxy-octadecanoate + H2O = 9-hydroxy-octadecanoate + hexadecanoate + H(+)</text>
        <dbReference type="Rhea" id="RHEA:52052"/>
        <dbReference type="ChEBI" id="CHEBI:7896"/>
        <dbReference type="ChEBI" id="CHEBI:15377"/>
        <dbReference type="ChEBI" id="CHEBI:15378"/>
        <dbReference type="ChEBI" id="CHEBI:83670"/>
        <dbReference type="ChEBI" id="CHEBI:136286"/>
    </reaction>
    <physiologicalReaction direction="left-to-right" evidence="9">
        <dbReference type="Rhea" id="RHEA:52053"/>
    </physiologicalReaction>
</comment>
<dbReference type="Ensembl" id="ENSAMXT00000040744.1">
    <property type="protein sequence ID" value="ENSAMXP00000033009.1"/>
    <property type="gene ID" value="ENSAMXG00000029865.1"/>
</dbReference>
<evidence type="ECO:0000256" key="3">
    <source>
        <dbReference type="ARBA" id="ARBA00009300"/>
    </source>
</evidence>
<evidence type="ECO:0000313" key="19">
    <source>
        <dbReference type="Proteomes" id="UP000018467"/>
    </source>
</evidence>
<sequence length="272" mass="31146">MMAGGSVLRALLLHVLIFGWYVFTLRENCGLDFKGRHPGVRTYGGRWKYLTFLNLVMQTVFFGFCLFTDLVLAVLPSKNTRSGVPLFLIKVRDGFFTVLAFPVGTFVFISFWALYTIDRELVYPKYLDELIPIWLNHAMHTVILPLVLIQMYIQHHRHPSRLNGILGLALFASLYLLLTTAMVLLSLGGEYTRLYSVLVCVYHVKTNYAGEKKEHLDLNKTSITAAQHLTKHFQRKGKKNLITLKSIGHAVQSVIKLIKRLKDKIDTIYDEV</sequence>
<comment type="catalytic activity">
    <reaction evidence="11">
        <text>12-(9Z-octadecenoyloxy)-octadecanoate + H2O = 12-hydroxyoctadecanoate + (9Z)-octadecenoate + H(+)</text>
        <dbReference type="Rhea" id="RHEA:52060"/>
        <dbReference type="ChEBI" id="CHEBI:15377"/>
        <dbReference type="ChEBI" id="CHEBI:15378"/>
        <dbReference type="ChEBI" id="CHEBI:30823"/>
        <dbReference type="ChEBI" id="CHEBI:84201"/>
        <dbReference type="ChEBI" id="CHEBI:136302"/>
    </reaction>
    <physiologicalReaction direction="left-to-right" evidence="11">
        <dbReference type="Rhea" id="RHEA:52061"/>
    </physiologicalReaction>
</comment>
<evidence type="ECO:0000256" key="13">
    <source>
        <dbReference type="ARBA" id="ARBA00049221"/>
    </source>
</evidence>
<comment type="catalytic activity">
    <reaction evidence="14">
        <text>13-(9Z-octadecenoyloxy)-octadecanoate + H2O = 13-hydroxy-octadecanoate + (9Z)-octadecenoate + H(+)</text>
        <dbReference type="Rhea" id="RHEA:52064"/>
        <dbReference type="ChEBI" id="CHEBI:15377"/>
        <dbReference type="ChEBI" id="CHEBI:15378"/>
        <dbReference type="ChEBI" id="CHEBI:30823"/>
        <dbReference type="ChEBI" id="CHEBI:136303"/>
        <dbReference type="ChEBI" id="CHEBI:136304"/>
    </reaction>
    <physiologicalReaction direction="left-to-right" evidence="14">
        <dbReference type="Rhea" id="RHEA:52065"/>
    </physiologicalReaction>
</comment>
<evidence type="ECO:0000256" key="10">
    <source>
        <dbReference type="ARBA" id="ARBA00048680"/>
    </source>
</evidence>
<dbReference type="Proteomes" id="UP000018467">
    <property type="component" value="Unassembled WGS sequence"/>
</dbReference>
<feature type="transmembrane region" description="Helical" evidence="17">
    <location>
        <begin position="55"/>
        <end position="75"/>
    </location>
</feature>
<evidence type="ECO:0000256" key="16">
    <source>
        <dbReference type="ARBA" id="ARBA00049428"/>
    </source>
</evidence>
<evidence type="ECO:0000256" key="8">
    <source>
        <dbReference type="ARBA" id="ARBA00047427"/>
    </source>
</evidence>
<evidence type="ECO:0000256" key="5">
    <source>
        <dbReference type="ARBA" id="ARBA00022989"/>
    </source>
</evidence>
<dbReference type="STRING" id="7994.ENSAMXP00000033009"/>
<keyword evidence="5 17" id="KW-1133">Transmembrane helix</keyword>
<feature type="transmembrane region" description="Helical" evidence="17">
    <location>
        <begin position="7"/>
        <end position="23"/>
    </location>
</feature>
<reference evidence="19" key="1">
    <citation type="submission" date="2013-03" db="EMBL/GenBank/DDBJ databases">
        <authorList>
            <person name="Jeffery W."/>
            <person name="Warren W."/>
            <person name="Wilson R.K."/>
        </authorList>
    </citation>
    <scope>NUCLEOTIDE SEQUENCE</scope>
    <source>
        <strain evidence="19">female</strain>
    </source>
</reference>
<comment type="catalytic activity">
    <reaction evidence="13">
        <text>9-octadecanoyloxy-octadecanoate + H2O = 9-hydroxy-octadecanoate + octadecanoate + H(+)</text>
        <dbReference type="Rhea" id="RHEA:52096"/>
        <dbReference type="ChEBI" id="CHEBI:15377"/>
        <dbReference type="ChEBI" id="CHEBI:15378"/>
        <dbReference type="ChEBI" id="CHEBI:25629"/>
        <dbReference type="ChEBI" id="CHEBI:136286"/>
        <dbReference type="ChEBI" id="CHEBI:136373"/>
    </reaction>
    <physiologicalReaction direction="left-to-right" evidence="13">
        <dbReference type="Rhea" id="RHEA:52097"/>
    </physiologicalReaction>
</comment>
<feature type="transmembrane region" description="Helical" evidence="17">
    <location>
        <begin position="165"/>
        <end position="187"/>
    </location>
</feature>
<proteinExistence type="inferred from homology"/>
<comment type="similarity">
    <text evidence="3">Belongs to the AIG1 family.</text>
</comment>
<evidence type="ECO:0000256" key="11">
    <source>
        <dbReference type="ARBA" id="ARBA00048701"/>
    </source>
</evidence>
<evidence type="ECO:0000256" key="9">
    <source>
        <dbReference type="ARBA" id="ARBA00047863"/>
    </source>
</evidence>
<reference evidence="18" key="3">
    <citation type="submission" date="2025-08" db="UniProtKB">
        <authorList>
            <consortium name="Ensembl"/>
        </authorList>
    </citation>
    <scope>IDENTIFICATION</scope>
</reference>
<evidence type="ECO:0000256" key="17">
    <source>
        <dbReference type="SAM" id="Phobius"/>
    </source>
</evidence>
<dbReference type="Pfam" id="PF04750">
    <property type="entry name" value="Far-17a_AIG1"/>
    <property type="match status" value="1"/>
</dbReference>
<evidence type="ECO:0000256" key="14">
    <source>
        <dbReference type="ARBA" id="ARBA00049296"/>
    </source>
</evidence>
<dbReference type="InParanoid" id="A0A3B1IV99"/>
<dbReference type="GO" id="GO:0012505">
    <property type="term" value="C:endomembrane system"/>
    <property type="evidence" value="ECO:0007669"/>
    <property type="project" value="UniProtKB-SubCell"/>
</dbReference>
<evidence type="ECO:0000256" key="6">
    <source>
        <dbReference type="ARBA" id="ARBA00023136"/>
    </source>
</evidence>
<evidence type="ECO:0000256" key="1">
    <source>
        <dbReference type="ARBA" id="ARBA00000923"/>
    </source>
</evidence>
<accession>A0A3B1IV99</accession>
<evidence type="ECO:0000256" key="12">
    <source>
        <dbReference type="ARBA" id="ARBA00048800"/>
    </source>
</evidence>
<comment type="catalytic activity">
    <reaction evidence="16">
        <text>12-(9Z-hexadecenoyloxy)-octadecanoate + H2O = 12-hydroxyoctadecanoate + (9Z)-hexadecenoate + H(+)</text>
        <dbReference type="Rhea" id="RHEA:52072"/>
        <dbReference type="ChEBI" id="CHEBI:15377"/>
        <dbReference type="ChEBI" id="CHEBI:15378"/>
        <dbReference type="ChEBI" id="CHEBI:32372"/>
        <dbReference type="ChEBI" id="CHEBI:84201"/>
        <dbReference type="ChEBI" id="CHEBI:136312"/>
    </reaction>
    <physiologicalReaction direction="left-to-right" evidence="16">
        <dbReference type="Rhea" id="RHEA:52073"/>
    </physiologicalReaction>
</comment>
<comment type="catalytic activity">
    <reaction evidence="7">
        <text>12-hexadecanoyloxy-octadecanoate + H2O = 12-hydroxyoctadecanoate + hexadecanoate + H(+)</text>
        <dbReference type="Rhea" id="RHEA:52056"/>
        <dbReference type="ChEBI" id="CHEBI:7896"/>
        <dbReference type="ChEBI" id="CHEBI:15377"/>
        <dbReference type="ChEBI" id="CHEBI:15378"/>
        <dbReference type="ChEBI" id="CHEBI:83677"/>
        <dbReference type="ChEBI" id="CHEBI:84201"/>
    </reaction>
    <physiologicalReaction direction="left-to-right" evidence="7">
        <dbReference type="Rhea" id="RHEA:52057"/>
    </physiologicalReaction>
</comment>
<comment type="catalytic activity">
    <reaction evidence="10">
        <text>12-octadecanoyloxy-octadecanoate + H2O = 12-hydroxyoctadecanoate + octadecanoate + H(+)</text>
        <dbReference type="Rhea" id="RHEA:52080"/>
        <dbReference type="ChEBI" id="CHEBI:15377"/>
        <dbReference type="ChEBI" id="CHEBI:15378"/>
        <dbReference type="ChEBI" id="CHEBI:25629"/>
        <dbReference type="ChEBI" id="CHEBI:84201"/>
        <dbReference type="ChEBI" id="CHEBI:136330"/>
    </reaction>
    <physiologicalReaction direction="left-to-right" evidence="10">
        <dbReference type="Rhea" id="RHEA:52081"/>
    </physiologicalReaction>
</comment>
<comment type="catalytic activity">
    <reaction evidence="1">
        <text>9-(9Z-hexadecenoyloxy)-octadecanoate + H2O = (9Z)-hexadecenoate + 9-hydroxy-octadecanoate + H(+)</text>
        <dbReference type="Rhea" id="RHEA:52068"/>
        <dbReference type="ChEBI" id="CHEBI:15377"/>
        <dbReference type="ChEBI" id="CHEBI:15378"/>
        <dbReference type="ChEBI" id="CHEBI:32372"/>
        <dbReference type="ChEBI" id="CHEBI:136286"/>
        <dbReference type="ChEBI" id="CHEBI:136309"/>
    </reaction>
    <physiologicalReaction direction="left-to-right" evidence="1">
        <dbReference type="Rhea" id="RHEA:52069"/>
    </physiologicalReaction>
</comment>
<keyword evidence="19" id="KW-1185">Reference proteome</keyword>
<feature type="transmembrane region" description="Helical" evidence="17">
    <location>
        <begin position="134"/>
        <end position="153"/>
    </location>
</feature>
<dbReference type="AlphaFoldDB" id="A0A3B1IV99"/>
<comment type="subcellular location">
    <subcellularLocation>
        <location evidence="2">Endomembrane system</location>
        <topology evidence="2">Multi-pass membrane protein</topology>
    </subcellularLocation>
</comment>
<evidence type="ECO:0000256" key="4">
    <source>
        <dbReference type="ARBA" id="ARBA00022692"/>
    </source>
</evidence>
<evidence type="ECO:0000256" key="2">
    <source>
        <dbReference type="ARBA" id="ARBA00004127"/>
    </source>
</evidence>
<keyword evidence="6 17" id="KW-0472">Membrane</keyword>
<dbReference type="Bgee" id="ENSAMXG00000029865">
    <property type="expression patterns" value="Expressed in mesonephros and 14 other cell types or tissues"/>
</dbReference>
<comment type="catalytic activity">
    <reaction evidence="12">
        <text>9-(9Z-octadecenoyloxy)-octadecanoate + H2O = 9-hydroxy-octadecanoate + (9Z)-octadecenoate + H(+)</text>
        <dbReference type="Rhea" id="RHEA:52048"/>
        <dbReference type="ChEBI" id="CHEBI:15377"/>
        <dbReference type="ChEBI" id="CHEBI:15378"/>
        <dbReference type="ChEBI" id="CHEBI:30823"/>
        <dbReference type="ChEBI" id="CHEBI:136282"/>
        <dbReference type="ChEBI" id="CHEBI:136286"/>
    </reaction>
    <physiologicalReaction direction="left-to-right" evidence="12">
        <dbReference type="Rhea" id="RHEA:52049"/>
    </physiologicalReaction>
</comment>
<feature type="transmembrane region" description="Helical" evidence="17">
    <location>
        <begin position="95"/>
        <end position="114"/>
    </location>
</feature>
<evidence type="ECO:0000256" key="7">
    <source>
        <dbReference type="ARBA" id="ARBA00047368"/>
    </source>
</evidence>
<dbReference type="GO" id="GO:0016020">
    <property type="term" value="C:membrane"/>
    <property type="evidence" value="ECO:0007669"/>
    <property type="project" value="InterPro"/>
</dbReference>
<protein>
    <submittedName>
        <fullName evidence="18">Androgen dependent TFPI regulating protein 1</fullName>
    </submittedName>
</protein>
<dbReference type="PANTHER" id="PTHR10989">
    <property type="entry name" value="ANDROGEN-INDUCED PROTEIN 1-RELATED"/>
    <property type="match status" value="1"/>
</dbReference>
<comment type="catalytic activity">
    <reaction evidence="15">
        <text>13-(9Z-hexadecenoyloxy)-octadecanoate + H2O = 13-hydroxy-octadecanoate + (9Z)-hexadecenoate + H(+)</text>
        <dbReference type="Rhea" id="RHEA:52076"/>
        <dbReference type="ChEBI" id="CHEBI:15377"/>
        <dbReference type="ChEBI" id="CHEBI:15378"/>
        <dbReference type="ChEBI" id="CHEBI:32372"/>
        <dbReference type="ChEBI" id="CHEBI:136304"/>
        <dbReference type="ChEBI" id="CHEBI:136315"/>
    </reaction>
    <physiologicalReaction direction="left-to-right" evidence="15">
        <dbReference type="Rhea" id="RHEA:52077"/>
    </physiologicalReaction>
</comment>
<dbReference type="InterPro" id="IPR006838">
    <property type="entry name" value="ADTRP_AIG1"/>
</dbReference>
<dbReference type="PANTHER" id="PTHR10989:SF17">
    <property type="entry name" value="ANDROGEN-DEPENDENT TFPI-REGULATING PROTEIN"/>
    <property type="match status" value="1"/>
</dbReference>